<feature type="transmembrane region" description="Helical" evidence="2">
    <location>
        <begin position="181"/>
        <end position="201"/>
    </location>
</feature>
<protein>
    <submittedName>
        <fullName evidence="4">PDZ domain-containing protein</fullName>
    </submittedName>
</protein>
<evidence type="ECO:0000313" key="4">
    <source>
        <dbReference type="EMBL" id="MBB6692240.1"/>
    </source>
</evidence>
<keyword evidence="2" id="KW-1133">Transmembrane helix</keyword>
<keyword evidence="2" id="KW-0812">Transmembrane</keyword>
<dbReference type="PROSITE" id="PS50106">
    <property type="entry name" value="PDZ"/>
    <property type="match status" value="1"/>
</dbReference>
<sequence length="525" mass="54342">MNPLLDLLREAGQAVLGMLTLPYLYIAILFAWWHAKQANTLQRQLFHVRLHGSLPVTAYRTLAGLAAGLAVSLIGLGAGARLDSATLLCVWIAMPVLALLKLRYICLAYAAGALGVVQAILSWAGADASDGEIAKALLGIDVPGLLFLSGVLHVAEGLLVQWQGAKYAVPLFLEGKRGKPVGAYSLSGLWPVPLLWLVPAAGSDGISLPWTPLAGLDGSVAGWSLLAFPVLIGFTDRTETRWPERKAKETAGGLVVYGLVIAGLAAGAWFWPPLTVVAALCAFALHEGLIVWGRLRESGRPPLYAQDGRGIVVLAVLPRTPAAEMGLQAGERITKVNGARVNTKEQLHDALQLQSAFCRLEIVNREGHVRFAQRARYEGEHYQLGLILAPDEEADWVATPKAGSVWQGLRRAGARRRKGASWRIAASEASGAAGELAAESAAEAAPEGAAAGAAVSAANGTAASGPAASGPASNGPASNGLAASGPTTGAAGSGTPPWSPASSPLPAPAGASGDPDALPPRKSRK</sequence>
<dbReference type="InterPro" id="IPR041489">
    <property type="entry name" value="PDZ_6"/>
</dbReference>
<organism evidence="4 5">
    <name type="scientific">Cohnella xylanilytica</name>
    <dbReference type="NCBI Taxonomy" id="557555"/>
    <lineage>
        <taxon>Bacteria</taxon>
        <taxon>Bacillati</taxon>
        <taxon>Bacillota</taxon>
        <taxon>Bacilli</taxon>
        <taxon>Bacillales</taxon>
        <taxon>Paenibacillaceae</taxon>
        <taxon>Cohnella</taxon>
    </lineage>
</organism>
<dbReference type="Proteomes" id="UP000553776">
    <property type="component" value="Unassembled WGS sequence"/>
</dbReference>
<feature type="region of interest" description="Disordered" evidence="1">
    <location>
        <begin position="460"/>
        <end position="525"/>
    </location>
</feature>
<reference evidence="4 5" key="1">
    <citation type="submission" date="2020-08" db="EMBL/GenBank/DDBJ databases">
        <title>Cohnella phylogeny.</title>
        <authorList>
            <person name="Dunlap C."/>
        </authorList>
    </citation>
    <scope>NUCLEOTIDE SEQUENCE [LARGE SCALE GENOMIC DNA]</scope>
    <source>
        <strain evidence="4 5">DSM 25239</strain>
    </source>
</reference>
<feature type="transmembrane region" description="Helical" evidence="2">
    <location>
        <begin position="56"/>
        <end position="78"/>
    </location>
</feature>
<dbReference type="EMBL" id="JACJVR010000050">
    <property type="protein sequence ID" value="MBB6692240.1"/>
    <property type="molecule type" value="Genomic_DNA"/>
</dbReference>
<evidence type="ECO:0000256" key="2">
    <source>
        <dbReference type="SAM" id="Phobius"/>
    </source>
</evidence>
<evidence type="ECO:0000256" key="1">
    <source>
        <dbReference type="SAM" id="MobiDB-lite"/>
    </source>
</evidence>
<feature type="transmembrane region" description="Helical" evidence="2">
    <location>
        <begin position="12"/>
        <end position="35"/>
    </location>
</feature>
<feature type="compositionally biased region" description="Low complexity" evidence="1">
    <location>
        <begin position="460"/>
        <end position="496"/>
    </location>
</feature>
<dbReference type="Gene3D" id="2.30.42.10">
    <property type="match status" value="1"/>
</dbReference>
<gene>
    <name evidence="4" type="ORF">H7B90_12585</name>
</gene>
<keyword evidence="2" id="KW-0472">Membrane</keyword>
<keyword evidence="5" id="KW-1185">Reference proteome</keyword>
<accession>A0A841U2B7</accession>
<feature type="transmembrane region" description="Helical" evidence="2">
    <location>
        <begin position="107"/>
        <end position="126"/>
    </location>
</feature>
<evidence type="ECO:0000313" key="5">
    <source>
        <dbReference type="Proteomes" id="UP000553776"/>
    </source>
</evidence>
<dbReference type="SUPFAM" id="SSF50156">
    <property type="entry name" value="PDZ domain-like"/>
    <property type="match status" value="1"/>
</dbReference>
<feature type="compositionally biased region" description="Pro residues" evidence="1">
    <location>
        <begin position="497"/>
        <end position="507"/>
    </location>
</feature>
<feature type="transmembrane region" description="Helical" evidence="2">
    <location>
        <begin position="213"/>
        <end position="234"/>
    </location>
</feature>
<feature type="transmembrane region" description="Helical" evidence="2">
    <location>
        <begin position="254"/>
        <end position="271"/>
    </location>
</feature>
<feature type="transmembrane region" description="Helical" evidence="2">
    <location>
        <begin position="138"/>
        <end position="160"/>
    </location>
</feature>
<dbReference type="InterPro" id="IPR036034">
    <property type="entry name" value="PDZ_sf"/>
</dbReference>
<dbReference type="RefSeq" id="WP_185136228.1">
    <property type="nucleotide sequence ID" value="NZ_JACJVR010000050.1"/>
</dbReference>
<proteinExistence type="predicted"/>
<dbReference type="Pfam" id="PF17820">
    <property type="entry name" value="PDZ_6"/>
    <property type="match status" value="1"/>
</dbReference>
<name>A0A841U2B7_9BACL</name>
<evidence type="ECO:0000259" key="3">
    <source>
        <dbReference type="PROSITE" id="PS50106"/>
    </source>
</evidence>
<dbReference type="SMART" id="SM00228">
    <property type="entry name" value="PDZ"/>
    <property type="match status" value="1"/>
</dbReference>
<dbReference type="AlphaFoldDB" id="A0A841U2B7"/>
<dbReference type="InterPro" id="IPR001478">
    <property type="entry name" value="PDZ"/>
</dbReference>
<feature type="transmembrane region" description="Helical" evidence="2">
    <location>
        <begin position="84"/>
        <end position="100"/>
    </location>
</feature>
<comment type="caution">
    <text evidence="4">The sequence shown here is derived from an EMBL/GenBank/DDBJ whole genome shotgun (WGS) entry which is preliminary data.</text>
</comment>
<feature type="domain" description="PDZ" evidence="3">
    <location>
        <begin position="288"/>
        <end position="366"/>
    </location>
</feature>